<feature type="compositionally biased region" description="Polar residues" evidence="3">
    <location>
        <begin position="37"/>
        <end position="59"/>
    </location>
</feature>
<keyword evidence="1" id="KW-0433">Leucine-rich repeat</keyword>
<feature type="compositionally biased region" description="Polar residues" evidence="3">
    <location>
        <begin position="188"/>
        <end position="212"/>
    </location>
</feature>
<feature type="region of interest" description="Disordered" evidence="3">
    <location>
        <begin position="615"/>
        <end position="637"/>
    </location>
</feature>
<keyword evidence="4" id="KW-0472">Membrane</keyword>
<evidence type="ECO:0000256" key="2">
    <source>
        <dbReference type="ARBA" id="ARBA00022737"/>
    </source>
</evidence>
<proteinExistence type="predicted"/>
<dbReference type="PRINTS" id="PR00019">
    <property type="entry name" value="LEURICHRPT"/>
</dbReference>
<feature type="region of interest" description="Disordered" evidence="3">
    <location>
        <begin position="1"/>
        <end position="76"/>
    </location>
</feature>
<dbReference type="PROSITE" id="PS51450">
    <property type="entry name" value="LRR"/>
    <property type="match status" value="1"/>
</dbReference>
<dbReference type="SMART" id="SM00369">
    <property type="entry name" value="LRR_TYP"/>
    <property type="match status" value="5"/>
</dbReference>
<dbReference type="InterPro" id="IPR001611">
    <property type="entry name" value="Leu-rich_rpt"/>
</dbReference>
<dbReference type="PANTHER" id="PTHR48057">
    <property type="entry name" value="LEUCINE-RICH REPEAT SERINE/THREONINE-PROTEIN KINASE 1"/>
    <property type="match status" value="1"/>
</dbReference>
<keyword evidence="2" id="KW-0677">Repeat</keyword>
<feature type="transmembrane region" description="Helical" evidence="4">
    <location>
        <begin position="283"/>
        <end position="304"/>
    </location>
</feature>
<dbReference type="PANTHER" id="PTHR48057:SF7">
    <property type="entry name" value="LEUCINE-RICH REPEAT SERINE_THREONINE-PROTEIN KINASE 1"/>
    <property type="match status" value="1"/>
</dbReference>
<keyword evidence="6" id="KW-1185">Reference proteome</keyword>
<sequence>MLARERFQTETPNVIDPGEESPPLPSRCRNDWGQGNGSRNKVSGSSGAEGNGSIYTRNGNKGAISKGIKIRCVPNEDIEDSDDDVIVFERISSSDSSFSSSDDAETKEEPFEDEGNPSRGKKHSKKTKKNRRSRKNHLDRRLSLNEDDEDENGIAQARLFAAAMLNESEKRQRNMRGLMISTDYYDRNSMSSQRGSSHTPQDPQSKLRQMMQRASSISSIGTSDGNALNRTASLRSLGARQSSARHILDEKHLDNIWLVDDTHGVILKGGEEPSMTSFVRNRLIWRIVALLVGIILLIAFSVAMESSRSSGGTTAITGDSSAALAIASDARLAEIVAFLSDADISAPGDLYMSSSPQFRAAQWMAEEDFEKLPVPKPDALVSFEKGWTSTIPSSPSSGLRAEEATAPFNFVQRYVLAVFYFAVGGNDWGETYHFASTDRHECSWYKPVDKEAEFGPGVDDDGSKSNRDNIFNNYDAKYDAMGVMCDRDLQVREILLPANNLRGSIPSEIKHLSSLQMIHLGGNSLTGTIPENIRYLSHLTELDLSHNDLTGQMSPYYWLGERLTKLEYLNLSDNRLELLPFFEELGSSGDHNHSNRRQPIGGETSLVKLSLGGNRYTSKMRNGQQEEEEEDSSNGRSSMILLPSEFRYLTNLRELSLANMGLGGKLPSWLFHELPELRVLDLSQNLLTGTIGENMNQNNLFGESKNQDQHQKPSWALSTTSLPLQHLNALVLHDNPLTGTLPEFIGLLPALTTLSLHHTNITVGTDAANFICWRDESVLESLTTDCGDITCPCCIENCCDGVDCYKDVDWDNIGGGGWNTNEQGDHN</sequence>
<dbReference type="Gene3D" id="3.80.10.10">
    <property type="entry name" value="Ribonuclease Inhibitor"/>
    <property type="match status" value="3"/>
</dbReference>
<evidence type="ECO:0000313" key="5">
    <source>
        <dbReference type="EMBL" id="VEU38074.1"/>
    </source>
</evidence>
<keyword evidence="4" id="KW-1133">Transmembrane helix</keyword>
<reference evidence="5 6" key="1">
    <citation type="submission" date="2019-01" db="EMBL/GenBank/DDBJ databases">
        <authorList>
            <person name="Ferrante I. M."/>
        </authorList>
    </citation>
    <scope>NUCLEOTIDE SEQUENCE [LARGE SCALE GENOMIC DNA]</scope>
    <source>
        <strain evidence="5 6">B856</strain>
    </source>
</reference>
<dbReference type="OrthoDB" id="48693at2759"/>
<gene>
    <name evidence="5" type="ORF">PSNMU_V1.4_AUG-EV-PASAV3_0048870</name>
</gene>
<dbReference type="InterPro" id="IPR032675">
    <property type="entry name" value="LRR_dom_sf"/>
</dbReference>
<protein>
    <recommendedName>
        <fullName evidence="7">L domain-like protein</fullName>
    </recommendedName>
</protein>
<feature type="compositionally biased region" description="Basic residues" evidence="3">
    <location>
        <begin position="119"/>
        <end position="138"/>
    </location>
</feature>
<dbReference type="Pfam" id="PF00560">
    <property type="entry name" value="LRR_1"/>
    <property type="match status" value="1"/>
</dbReference>
<feature type="compositionally biased region" description="Acidic residues" evidence="3">
    <location>
        <begin position="102"/>
        <end position="115"/>
    </location>
</feature>
<dbReference type="Proteomes" id="UP000291116">
    <property type="component" value="Unassembled WGS sequence"/>
</dbReference>
<dbReference type="FunFam" id="3.80.10.10:FF:000041">
    <property type="entry name" value="LRR receptor-like serine/threonine-protein kinase ERECTA"/>
    <property type="match status" value="1"/>
</dbReference>
<dbReference type="AlphaFoldDB" id="A0A448Z7Q4"/>
<dbReference type="InterPro" id="IPR003591">
    <property type="entry name" value="Leu-rich_rpt_typical-subtyp"/>
</dbReference>
<evidence type="ECO:0000256" key="4">
    <source>
        <dbReference type="SAM" id="Phobius"/>
    </source>
</evidence>
<dbReference type="SUPFAM" id="SSF52047">
    <property type="entry name" value="RNI-like"/>
    <property type="match status" value="1"/>
</dbReference>
<keyword evidence="4" id="KW-0812">Transmembrane</keyword>
<evidence type="ECO:0008006" key="7">
    <source>
        <dbReference type="Google" id="ProtNLM"/>
    </source>
</evidence>
<feature type="region of interest" description="Disordered" evidence="3">
    <location>
        <begin position="91"/>
        <end position="149"/>
    </location>
</feature>
<evidence type="ECO:0000256" key="1">
    <source>
        <dbReference type="ARBA" id="ARBA00022614"/>
    </source>
</evidence>
<feature type="region of interest" description="Disordered" evidence="3">
    <location>
        <begin position="187"/>
        <end position="212"/>
    </location>
</feature>
<accession>A0A448Z7Q4</accession>
<evidence type="ECO:0000313" key="6">
    <source>
        <dbReference type="Proteomes" id="UP000291116"/>
    </source>
</evidence>
<evidence type="ECO:0000256" key="3">
    <source>
        <dbReference type="SAM" id="MobiDB-lite"/>
    </source>
</evidence>
<organism evidence="5 6">
    <name type="scientific">Pseudo-nitzschia multistriata</name>
    <dbReference type="NCBI Taxonomy" id="183589"/>
    <lineage>
        <taxon>Eukaryota</taxon>
        <taxon>Sar</taxon>
        <taxon>Stramenopiles</taxon>
        <taxon>Ochrophyta</taxon>
        <taxon>Bacillariophyta</taxon>
        <taxon>Bacillariophyceae</taxon>
        <taxon>Bacillariophycidae</taxon>
        <taxon>Bacillariales</taxon>
        <taxon>Bacillariaceae</taxon>
        <taxon>Pseudo-nitzschia</taxon>
    </lineage>
</organism>
<name>A0A448Z7Q4_9STRA</name>
<dbReference type="Pfam" id="PF13855">
    <property type="entry name" value="LRR_8"/>
    <property type="match status" value="1"/>
</dbReference>
<dbReference type="EMBL" id="CAACVS010000153">
    <property type="protein sequence ID" value="VEU38074.1"/>
    <property type="molecule type" value="Genomic_DNA"/>
</dbReference>
<dbReference type="InterPro" id="IPR052595">
    <property type="entry name" value="LRRC69/RLP"/>
</dbReference>